<dbReference type="InterPro" id="IPR011006">
    <property type="entry name" value="CheY-like_superfamily"/>
</dbReference>
<evidence type="ECO:0000256" key="1">
    <source>
        <dbReference type="ARBA" id="ARBA00022553"/>
    </source>
</evidence>
<dbReference type="AlphaFoldDB" id="A0A852WAW4"/>
<dbReference type="PROSITE" id="PS50110">
    <property type="entry name" value="RESPONSE_REGULATORY"/>
    <property type="match status" value="1"/>
</dbReference>
<feature type="domain" description="Response regulatory" evidence="4">
    <location>
        <begin position="5"/>
        <end position="121"/>
    </location>
</feature>
<accession>A0A852WAW4</accession>
<dbReference type="PANTHER" id="PTHR45339:SF1">
    <property type="entry name" value="HYBRID SIGNAL TRANSDUCTION HISTIDINE KINASE J"/>
    <property type="match status" value="1"/>
</dbReference>
<evidence type="ECO:0000313" key="6">
    <source>
        <dbReference type="Proteomes" id="UP000573599"/>
    </source>
</evidence>
<evidence type="ECO:0000259" key="4">
    <source>
        <dbReference type="PROSITE" id="PS50110"/>
    </source>
</evidence>
<reference evidence="5 6" key="1">
    <citation type="submission" date="2020-07" db="EMBL/GenBank/DDBJ databases">
        <title>Sequencing the genomes of 1000 actinobacteria strains.</title>
        <authorList>
            <person name="Klenk H.-P."/>
        </authorList>
    </citation>
    <scope>NUCLEOTIDE SEQUENCE [LARGE SCALE GENOMIC DNA]</scope>
    <source>
        <strain evidence="5 6">DSM 23987</strain>
    </source>
</reference>
<keyword evidence="1 3" id="KW-0597">Phosphoprotein</keyword>
<proteinExistence type="predicted"/>
<dbReference type="PANTHER" id="PTHR45339">
    <property type="entry name" value="HYBRID SIGNAL TRANSDUCTION HISTIDINE KINASE J"/>
    <property type="match status" value="1"/>
</dbReference>
<comment type="caution">
    <text evidence="5">The sequence shown here is derived from an EMBL/GenBank/DDBJ whole genome shotgun (WGS) entry which is preliminary data.</text>
</comment>
<evidence type="ECO:0000313" key="5">
    <source>
        <dbReference type="EMBL" id="NYG06223.1"/>
    </source>
</evidence>
<dbReference type="EMBL" id="JACCAB010000001">
    <property type="protein sequence ID" value="NYG06223.1"/>
    <property type="molecule type" value="Genomic_DNA"/>
</dbReference>
<gene>
    <name evidence="5" type="ORF">BJ986_000710</name>
</gene>
<dbReference type="RefSeq" id="WP_179420743.1">
    <property type="nucleotide sequence ID" value="NZ_JACCAB010000001.1"/>
</dbReference>
<evidence type="ECO:0000256" key="3">
    <source>
        <dbReference type="PROSITE-ProRule" id="PRU00169"/>
    </source>
</evidence>
<dbReference type="InterPro" id="IPR001789">
    <property type="entry name" value="Sig_transdc_resp-reg_receiver"/>
</dbReference>
<dbReference type="GO" id="GO:0000160">
    <property type="term" value="P:phosphorelay signal transduction system"/>
    <property type="evidence" value="ECO:0007669"/>
    <property type="project" value="UniProtKB-KW"/>
</dbReference>
<evidence type="ECO:0000256" key="2">
    <source>
        <dbReference type="ARBA" id="ARBA00023012"/>
    </source>
</evidence>
<keyword evidence="2" id="KW-0902">Two-component regulatory system</keyword>
<protein>
    <submittedName>
        <fullName evidence="5">Two-component system cell cycle response regulator DivK</fullName>
    </submittedName>
</protein>
<feature type="modified residue" description="4-aspartylphosphate" evidence="3">
    <location>
        <position position="54"/>
    </location>
</feature>
<dbReference type="Proteomes" id="UP000573599">
    <property type="component" value="Unassembled WGS sequence"/>
</dbReference>
<name>A0A852WAW4_9MICO</name>
<dbReference type="Gene3D" id="3.40.50.2300">
    <property type="match status" value="1"/>
</dbReference>
<dbReference type="SMART" id="SM00448">
    <property type="entry name" value="REC"/>
    <property type="match status" value="1"/>
</dbReference>
<organism evidence="5 6">
    <name type="scientific">Pedococcus badiiscoriae</name>
    <dbReference type="NCBI Taxonomy" id="642776"/>
    <lineage>
        <taxon>Bacteria</taxon>
        <taxon>Bacillati</taxon>
        <taxon>Actinomycetota</taxon>
        <taxon>Actinomycetes</taxon>
        <taxon>Micrococcales</taxon>
        <taxon>Intrasporangiaceae</taxon>
        <taxon>Pedococcus</taxon>
    </lineage>
</organism>
<keyword evidence="6" id="KW-1185">Reference proteome</keyword>
<dbReference type="SUPFAM" id="SSF52172">
    <property type="entry name" value="CheY-like"/>
    <property type="match status" value="1"/>
</dbReference>
<dbReference type="Pfam" id="PF00072">
    <property type="entry name" value="Response_reg"/>
    <property type="match status" value="1"/>
</dbReference>
<sequence length="131" mass="13982">MSEGTVLLVEDNPRNLKLARDVLEFAGFAVTVATTGEEAVTEATRNVPDLILMDLQLPGISGHTALARLRDDPRTAGIPIVALTAFAMSADRDRALSTGFDGYLEKPISVREFPEQVRAHLRAGRLGGPGG</sequence>